<name>A0A0A9FI84_ARUDO</name>
<evidence type="ECO:0000313" key="1">
    <source>
        <dbReference type="EMBL" id="JAE10944.1"/>
    </source>
</evidence>
<protein>
    <submittedName>
        <fullName evidence="1">Uncharacterized protein</fullName>
    </submittedName>
</protein>
<dbReference type="EMBL" id="GBRH01186952">
    <property type="protein sequence ID" value="JAE10944.1"/>
    <property type="molecule type" value="Transcribed_RNA"/>
</dbReference>
<dbReference type="AlphaFoldDB" id="A0A0A9FI84"/>
<reference evidence="1" key="2">
    <citation type="journal article" date="2015" name="Data Brief">
        <title>Shoot transcriptome of the giant reed, Arundo donax.</title>
        <authorList>
            <person name="Barrero R.A."/>
            <person name="Guerrero F.D."/>
            <person name="Moolhuijzen P."/>
            <person name="Goolsby J.A."/>
            <person name="Tidwell J."/>
            <person name="Bellgard S.E."/>
            <person name="Bellgard M.I."/>
        </authorList>
    </citation>
    <scope>NUCLEOTIDE SEQUENCE</scope>
    <source>
        <tissue evidence="1">Shoot tissue taken approximately 20 cm above the soil surface</tissue>
    </source>
</reference>
<accession>A0A0A9FI84</accession>
<organism evidence="1">
    <name type="scientific">Arundo donax</name>
    <name type="common">Giant reed</name>
    <name type="synonym">Donax arundinaceus</name>
    <dbReference type="NCBI Taxonomy" id="35708"/>
    <lineage>
        <taxon>Eukaryota</taxon>
        <taxon>Viridiplantae</taxon>
        <taxon>Streptophyta</taxon>
        <taxon>Embryophyta</taxon>
        <taxon>Tracheophyta</taxon>
        <taxon>Spermatophyta</taxon>
        <taxon>Magnoliopsida</taxon>
        <taxon>Liliopsida</taxon>
        <taxon>Poales</taxon>
        <taxon>Poaceae</taxon>
        <taxon>PACMAD clade</taxon>
        <taxon>Arundinoideae</taxon>
        <taxon>Arundineae</taxon>
        <taxon>Arundo</taxon>
    </lineage>
</organism>
<proteinExistence type="predicted"/>
<reference evidence="1" key="1">
    <citation type="submission" date="2014-09" db="EMBL/GenBank/DDBJ databases">
        <authorList>
            <person name="Magalhaes I.L.F."/>
            <person name="Oliveira U."/>
            <person name="Santos F.R."/>
            <person name="Vidigal T.H.D.A."/>
            <person name="Brescovit A.D."/>
            <person name="Santos A.J."/>
        </authorList>
    </citation>
    <scope>NUCLEOTIDE SEQUENCE</scope>
    <source>
        <tissue evidence="1">Shoot tissue taken approximately 20 cm above the soil surface</tissue>
    </source>
</reference>
<sequence length="28" mass="3300">MGYLHCIRNISTRWMVDVCMSATKRKAK</sequence>